<evidence type="ECO:0000256" key="2">
    <source>
        <dbReference type="SAM" id="Phobius"/>
    </source>
</evidence>
<keyword evidence="4" id="KW-1185">Reference proteome</keyword>
<evidence type="ECO:0000313" key="4">
    <source>
        <dbReference type="Proteomes" id="UP001500751"/>
    </source>
</evidence>
<protein>
    <submittedName>
        <fullName evidence="3">Uncharacterized protein</fullName>
    </submittedName>
</protein>
<evidence type="ECO:0000256" key="1">
    <source>
        <dbReference type="SAM" id="MobiDB-lite"/>
    </source>
</evidence>
<organism evidence="3 4">
    <name type="scientific">Catenulispora yoronensis</name>
    <dbReference type="NCBI Taxonomy" id="450799"/>
    <lineage>
        <taxon>Bacteria</taxon>
        <taxon>Bacillati</taxon>
        <taxon>Actinomycetota</taxon>
        <taxon>Actinomycetes</taxon>
        <taxon>Catenulisporales</taxon>
        <taxon>Catenulisporaceae</taxon>
        <taxon>Catenulispora</taxon>
    </lineage>
</organism>
<accession>A0ABN2U4S1</accession>
<name>A0ABN2U4S1_9ACTN</name>
<reference evidence="3 4" key="1">
    <citation type="journal article" date="2019" name="Int. J. Syst. Evol. Microbiol.">
        <title>The Global Catalogue of Microorganisms (GCM) 10K type strain sequencing project: providing services to taxonomists for standard genome sequencing and annotation.</title>
        <authorList>
            <consortium name="The Broad Institute Genomics Platform"/>
            <consortium name="The Broad Institute Genome Sequencing Center for Infectious Disease"/>
            <person name="Wu L."/>
            <person name="Ma J."/>
        </authorList>
    </citation>
    <scope>NUCLEOTIDE SEQUENCE [LARGE SCALE GENOMIC DNA]</scope>
    <source>
        <strain evidence="3 4">JCM 16014</strain>
    </source>
</reference>
<keyword evidence="2" id="KW-1133">Transmembrane helix</keyword>
<feature type="region of interest" description="Disordered" evidence="1">
    <location>
        <begin position="61"/>
        <end position="116"/>
    </location>
</feature>
<feature type="transmembrane region" description="Helical" evidence="2">
    <location>
        <begin position="17"/>
        <end position="38"/>
    </location>
</feature>
<proteinExistence type="predicted"/>
<keyword evidence="2" id="KW-0472">Membrane</keyword>
<dbReference type="EMBL" id="BAAAQN010000015">
    <property type="protein sequence ID" value="GAA2029421.1"/>
    <property type="molecule type" value="Genomic_DNA"/>
</dbReference>
<sequence>MLVDASYLAWVRPARRVHFALSVGMTLTGVVLTMSGLIGSRGSAAVTAPVTAPVERTADLSVVGGTGVGGTGSKVPPPSPSASARPRPKPKPRPRPSPVEQEPGPEPGSVTPAPKH</sequence>
<dbReference type="Proteomes" id="UP001500751">
    <property type="component" value="Unassembled WGS sequence"/>
</dbReference>
<dbReference type="RefSeq" id="WP_344666311.1">
    <property type="nucleotide sequence ID" value="NZ_BAAAQN010000015.1"/>
</dbReference>
<gene>
    <name evidence="3" type="ORF">GCM10009839_31210</name>
</gene>
<evidence type="ECO:0000313" key="3">
    <source>
        <dbReference type="EMBL" id="GAA2029421.1"/>
    </source>
</evidence>
<keyword evidence="2" id="KW-0812">Transmembrane</keyword>
<comment type="caution">
    <text evidence="3">The sequence shown here is derived from an EMBL/GenBank/DDBJ whole genome shotgun (WGS) entry which is preliminary data.</text>
</comment>